<accession>A0A1G8JRZ9</accession>
<dbReference type="InterPro" id="IPR005318">
    <property type="entry name" value="OM_porin_bac"/>
</dbReference>
<dbReference type="EMBL" id="FNDG01000015">
    <property type="protein sequence ID" value="SDI33935.1"/>
    <property type="molecule type" value="Genomic_DNA"/>
</dbReference>
<dbReference type="Gene3D" id="2.40.160.10">
    <property type="entry name" value="Porin"/>
    <property type="match status" value="1"/>
</dbReference>
<evidence type="ECO:0000256" key="2">
    <source>
        <dbReference type="ARBA" id="ARBA00022448"/>
    </source>
</evidence>
<feature type="chain" id="PRO_5011632372" evidence="4">
    <location>
        <begin position="29"/>
        <end position="415"/>
    </location>
</feature>
<dbReference type="STRING" id="29435.SAMN05216588_11525"/>
<dbReference type="AlphaFoldDB" id="A0A1G8JRZ9"/>
<sequence>MIRNMTLSRPASCLATATLLATTLAANADFIEDSTASVTTRNFYLNRDFRQSAAAQSKAEEWTQGFIAEFNSGYSEGRIGFGVDALAELGIKLDSSRERRGSGLLPFGPSSQEPVDDYSELGLTGKLRLSDSELRIGTLMPVLPLAYYSDTRLLPSTFTGALLTSREIDKLTFTAGRLTHANGRDSSGNDDVSYAGQSSSHLDMLGGDYQLNRNLTLRYHHGELDDIYRQQFAGLVHTLPLSDDMSLKTDLRYFDSRDIGAGKAGKIDNRNVNGLFTLSVGFQRFAAGFQRLSGDSVFPVIDTGTPYVANLVTFNPFTKINEKSWQLRYEYDFAGMGIPGLSFMTRYVAGSDIHSGAVRDGREWERDTDIGYIVQSGPLKGVNLRWRNVTFRSGNGLTQDLDENRLIVGYTRKLW</sequence>
<comment type="similarity">
    <text evidence="1">Belongs to the outer membrane porin (Opr) (TC 1.B.25) family.</text>
</comment>
<dbReference type="PANTHER" id="PTHR34596:SF2">
    <property type="entry name" value="CHITOPORIN"/>
    <property type="match status" value="1"/>
</dbReference>
<evidence type="ECO:0000313" key="5">
    <source>
        <dbReference type="EMBL" id="SDI33935.1"/>
    </source>
</evidence>
<dbReference type="InterPro" id="IPR023614">
    <property type="entry name" value="Porin_dom_sf"/>
</dbReference>
<evidence type="ECO:0000256" key="4">
    <source>
        <dbReference type="SAM" id="SignalP"/>
    </source>
</evidence>
<organism evidence="5 6">
    <name type="scientific">Phytopseudomonas flavescens</name>
    <dbReference type="NCBI Taxonomy" id="29435"/>
    <lineage>
        <taxon>Bacteria</taxon>
        <taxon>Pseudomonadati</taxon>
        <taxon>Pseudomonadota</taxon>
        <taxon>Gammaproteobacteria</taxon>
        <taxon>Pseudomonadales</taxon>
        <taxon>Pseudomonadaceae</taxon>
        <taxon>Phytopseudomonas</taxon>
    </lineage>
</organism>
<dbReference type="GO" id="GO:0016020">
    <property type="term" value="C:membrane"/>
    <property type="evidence" value="ECO:0007669"/>
    <property type="project" value="InterPro"/>
</dbReference>
<evidence type="ECO:0000256" key="3">
    <source>
        <dbReference type="ARBA" id="ARBA00022729"/>
    </source>
</evidence>
<name>A0A1G8JRZ9_9GAMM</name>
<evidence type="ECO:0000313" key="6">
    <source>
        <dbReference type="Proteomes" id="UP000198606"/>
    </source>
</evidence>
<protein>
    <submittedName>
        <fullName evidence="5">Outer membrane porin, OprD family</fullName>
    </submittedName>
</protein>
<keyword evidence="2" id="KW-0813">Transport</keyword>
<proteinExistence type="inferred from homology"/>
<feature type="signal peptide" evidence="4">
    <location>
        <begin position="1"/>
        <end position="28"/>
    </location>
</feature>
<dbReference type="GO" id="GO:0015288">
    <property type="term" value="F:porin activity"/>
    <property type="evidence" value="ECO:0007669"/>
    <property type="project" value="TreeGrafter"/>
</dbReference>
<gene>
    <name evidence="5" type="ORF">SAMN05216588_11525</name>
</gene>
<evidence type="ECO:0000256" key="1">
    <source>
        <dbReference type="ARBA" id="ARBA00009075"/>
    </source>
</evidence>
<dbReference type="Proteomes" id="UP000198606">
    <property type="component" value="Unassembled WGS sequence"/>
</dbReference>
<reference evidence="5 6" key="1">
    <citation type="submission" date="2016-10" db="EMBL/GenBank/DDBJ databases">
        <authorList>
            <person name="de Groot N.N."/>
        </authorList>
    </citation>
    <scope>NUCLEOTIDE SEQUENCE [LARGE SCALE GENOMIC DNA]</scope>
    <source>
        <strain evidence="5 6">LMG 18387</strain>
    </source>
</reference>
<dbReference type="Pfam" id="PF03573">
    <property type="entry name" value="OprD"/>
    <property type="match status" value="1"/>
</dbReference>
<keyword evidence="3 4" id="KW-0732">Signal</keyword>
<dbReference type="PANTHER" id="PTHR34596">
    <property type="entry name" value="CHITOPORIN"/>
    <property type="match status" value="1"/>
</dbReference>